<dbReference type="Proteomes" id="UP000016662">
    <property type="component" value="Unassembled WGS sequence"/>
</dbReference>
<evidence type="ECO:0000313" key="1">
    <source>
        <dbReference type="EMBL" id="ERJ87129.1"/>
    </source>
</evidence>
<proteinExistence type="predicted"/>
<comment type="caution">
    <text evidence="1">The sequence shown here is derived from an EMBL/GenBank/DDBJ whole genome shotgun (WGS) entry which is preliminary data.</text>
</comment>
<dbReference type="EMBL" id="AWVF01000452">
    <property type="protein sequence ID" value="ERJ87129.1"/>
    <property type="molecule type" value="Genomic_DNA"/>
</dbReference>
<reference evidence="1 2" key="1">
    <citation type="submission" date="2013-07" db="EMBL/GenBank/DDBJ databases">
        <authorList>
            <person name="Weinstock G."/>
            <person name="Sodergren E."/>
            <person name="Wylie T."/>
            <person name="Fulton L."/>
            <person name="Fulton R."/>
            <person name="Fronick C."/>
            <person name="O'Laughlin M."/>
            <person name="Godfrey J."/>
            <person name="Miner T."/>
            <person name="Herter B."/>
            <person name="Appelbaum E."/>
            <person name="Cordes M."/>
            <person name="Lek S."/>
            <person name="Wollam A."/>
            <person name="Pepin K.H."/>
            <person name="Palsikar V.B."/>
            <person name="Mitreva M."/>
            <person name="Wilson R.K."/>
        </authorList>
    </citation>
    <scope>NUCLEOTIDE SEQUENCE [LARGE SCALE GENOMIC DNA]</scope>
    <source>
        <strain evidence="1 2">ATCC 27760</strain>
    </source>
</reference>
<keyword evidence="2" id="KW-1185">Reference proteome</keyword>
<dbReference type="STRING" id="411473.RUMCAL_03401"/>
<protein>
    <submittedName>
        <fullName evidence="1">Uncharacterized protein</fullName>
    </submittedName>
</protein>
<evidence type="ECO:0000313" key="2">
    <source>
        <dbReference type="Proteomes" id="UP000016662"/>
    </source>
</evidence>
<organism evidence="1 2">
    <name type="scientific">Ruminococcus callidus ATCC 27760</name>
    <dbReference type="NCBI Taxonomy" id="411473"/>
    <lineage>
        <taxon>Bacteria</taxon>
        <taxon>Bacillati</taxon>
        <taxon>Bacillota</taxon>
        <taxon>Clostridia</taxon>
        <taxon>Eubacteriales</taxon>
        <taxon>Oscillospiraceae</taxon>
        <taxon>Ruminococcus</taxon>
    </lineage>
</organism>
<dbReference type="AlphaFoldDB" id="U2LCE2"/>
<dbReference type="HOGENOM" id="CLU_1049257_0_0_9"/>
<dbReference type="PATRIC" id="fig|411473.3.peg.2855"/>
<sequence>MFRQLLFPYGYKLHKSLFYKEINQEQCFFITAKKERYAPYYTVYLDMLPYCMDIEKEIEDVCDISDELGFDLPGLMKKLEPSLFHPEPEIIKEYYASRLYADFYDEDRTINSLRNACSDMEKYILPYFHQFADLEYFYAEESETWNFADPVHYGLSLKLHHYEDALHCIEYRISDCRRIMADHVQTQNRLHTGTLMNRDKVILKKDPDYAEELTKWIADCAEKIATYEKIQNHILHRSTTELDKMVTEIEERSRIHLKRLLNANF</sequence>
<name>U2LCE2_9FIRM</name>
<accession>U2LCE2</accession>
<gene>
    <name evidence="1" type="ORF">RUMCAL_03401</name>
</gene>